<comment type="caution">
    <text evidence="2">The sequence shown here is derived from an EMBL/GenBank/DDBJ whole genome shotgun (WGS) entry which is preliminary data.</text>
</comment>
<keyword evidence="3" id="KW-1185">Reference proteome</keyword>
<name>A9DK79_9FLAO</name>
<dbReference type="OrthoDB" id="9805698at2"/>
<dbReference type="InterPro" id="IPR023214">
    <property type="entry name" value="HAD_sf"/>
</dbReference>
<accession>A9DK79</accession>
<protein>
    <submittedName>
        <fullName evidence="2">Putative phage polynucleotide kinase</fullName>
    </submittedName>
</protein>
<dbReference type="eggNOG" id="COG4639">
    <property type="taxonomic scope" value="Bacteria"/>
</dbReference>
<sequence length="293" mass="34195">MKKIIILKGIPASGKSTYAKKLIADSPGMYKRINRDSLRAMLDNGHFSKGNEKFIKKTRDFLIKEALIHGKHVIVDDTNLDKSNLERIQQIAADYRAETGHQVKVEEKIMEIDVDEAILRDSKRENPVGREVILKMHKKLHGEKRLKNEIREQDVSLPKAIICDLDGTLSLINNRSPFEGNKCEQDLPNIPVMNLVKNYKNLGFKILLLSGRSSEHQPETERWLNKYEVEYDALWMRKAKDNRKDAIIKEELFTENIEKNYYIEFVLDDRNQVVDLWRQKLQLPCLQVFYGNF</sequence>
<evidence type="ECO:0000259" key="1">
    <source>
        <dbReference type="Pfam" id="PF25109"/>
    </source>
</evidence>
<dbReference type="InterPro" id="IPR027417">
    <property type="entry name" value="P-loop_NTPase"/>
</dbReference>
<feature type="domain" description="Polynucleotide kinase PNKP phosphatase" evidence="1">
    <location>
        <begin position="158"/>
        <end position="293"/>
    </location>
</feature>
<dbReference type="RefSeq" id="WP_007095285.1">
    <property type="nucleotide sequence ID" value="NZ_CP142125.1"/>
</dbReference>
<dbReference type="Gene3D" id="3.40.50.300">
    <property type="entry name" value="P-loop containing nucleotide triphosphate hydrolases"/>
    <property type="match status" value="1"/>
</dbReference>
<reference evidence="2 3" key="1">
    <citation type="journal article" date="2011" name="J. Bacteriol.">
        <title>Genome sequence of the algicidal bacterium Kordia algicida OT-1.</title>
        <authorList>
            <person name="Lee H.S."/>
            <person name="Kang S.G."/>
            <person name="Kwon K.K."/>
            <person name="Lee J.H."/>
            <person name="Kim S.J."/>
        </authorList>
    </citation>
    <scope>NUCLEOTIDE SEQUENCE [LARGE SCALE GENOMIC DNA]</scope>
    <source>
        <strain evidence="2 3">OT-1</strain>
    </source>
</reference>
<dbReference type="Gene3D" id="3.40.50.1000">
    <property type="entry name" value="HAD superfamily/HAD-like"/>
    <property type="match status" value="1"/>
</dbReference>
<dbReference type="GO" id="GO:0016301">
    <property type="term" value="F:kinase activity"/>
    <property type="evidence" value="ECO:0007669"/>
    <property type="project" value="UniProtKB-KW"/>
</dbReference>
<gene>
    <name evidence="2" type="ORF">KAOT1_13682</name>
</gene>
<dbReference type="AlphaFoldDB" id="A9DK79"/>
<dbReference type="STRING" id="391587.KAOT1_13682"/>
<evidence type="ECO:0000313" key="2">
    <source>
        <dbReference type="EMBL" id="EDP98272.1"/>
    </source>
</evidence>
<dbReference type="Proteomes" id="UP000002945">
    <property type="component" value="Unassembled WGS sequence"/>
</dbReference>
<dbReference type="HOGENOM" id="CLU_911914_0_0_10"/>
<dbReference type="EMBL" id="ABIB01000001">
    <property type="protein sequence ID" value="EDP98272.1"/>
    <property type="molecule type" value="Genomic_DNA"/>
</dbReference>
<keyword evidence="2" id="KW-0808">Transferase</keyword>
<dbReference type="SUPFAM" id="SSF56784">
    <property type="entry name" value="HAD-like"/>
    <property type="match status" value="1"/>
</dbReference>
<dbReference type="Pfam" id="PF13671">
    <property type="entry name" value="AAA_33"/>
    <property type="match status" value="1"/>
</dbReference>
<dbReference type="InterPro" id="IPR036412">
    <property type="entry name" value="HAD-like_sf"/>
</dbReference>
<evidence type="ECO:0000313" key="3">
    <source>
        <dbReference type="Proteomes" id="UP000002945"/>
    </source>
</evidence>
<keyword evidence="2" id="KW-0418">Kinase</keyword>
<organism evidence="2 3">
    <name type="scientific">Kordia algicida OT-1</name>
    <dbReference type="NCBI Taxonomy" id="391587"/>
    <lineage>
        <taxon>Bacteria</taxon>
        <taxon>Pseudomonadati</taxon>
        <taxon>Bacteroidota</taxon>
        <taxon>Flavobacteriia</taxon>
        <taxon>Flavobacteriales</taxon>
        <taxon>Flavobacteriaceae</taxon>
        <taxon>Kordia</taxon>
    </lineage>
</organism>
<dbReference type="SUPFAM" id="SSF52540">
    <property type="entry name" value="P-loop containing nucleoside triphosphate hydrolases"/>
    <property type="match status" value="1"/>
</dbReference>
<dbReference type="InterPro" id="IPR056782">
    <property type="entry name" value="HAD_PNKP"/>
</dbReference>
<proteinExistence type="predicted"/>
<dbReference type="Pfam" id="PF25109">
    <property type="entry name" value="HAD_PNKP"/>
    <property type="match status" value="1"/>
</dbReference>